<comment type="caution">
    <text evidence="2">The sequence shown here is derived from an EMBL/GenBank/DDBJ whole genome shotgun (WGS) entry which is preliminary data.</text>
</comment>
<name>A0A4R2T580_9PAST</name>
<dbReference type="OrthoDB" id="5298378at2"/>
<dbReference type="InterPro" id="IPR029000">
    <property type="entry name" value="Cyclophilin-like_dom_sf"/>
</dbReference>
<evidence type="ECO:0000313" key="2">
    <source>
        <dbReference type="EMBL" id="TCP90082.1"/>
    </source>
</evidence>
<evidence type="ECO:0000259" key="1">
    <source>
        <dbReference type="Pfam" id="PF18050"/>
    </source>
</evidence>
<organism evidence="2 3">
    <name type="scientific">Cricetibacter osteomyelitidis</name>
    <dbReference type="NCBI Taxonomy" id="1521931"/>
    <lineage>
        <taxon>Bacteria</taxon>
        <taxon>Pseudomonadati</taxon>
        <taxon>Pseudomonadota</taxon>
        <taxon>Gammaproteobacteria</taxon>
        <taxon>Pasteurellales</taxon>
        <taxon>Pasteurellaceae</taxon>
        <taxon>Cricetibacter</taxon>
    </lineage>
</organism>
<proteinExistence type="predicted"/>
<feature type="domain" description="Cyclophilin-like" evidence="1">
    <location>
        <begin position="6"/>
        <end position="113"/>
    </location>
</feature>
<dbReference type="RefSeq" id="WP_131979532.1">
    <property type="nucleotide sequence ID" value="NZ_SLYB01000043.1"/>
</dbReference>
<gene>
    <name evidence="2" type="ORF">EDC44_1435</name>
</gene>
<evidence type="ECO:0000313" key="3">
    <source>
        <dbReference type="Proteomes" id="UP000295763"/>
    </source>
</evidence>
<keyword evidence="3" id="KW-1185">Reference proteome</keyword>
<dbReference type="SUPFAM" id="SSF50891">
    <property type="entry name" value="Cyclophilin-like"/>
    <property type="match status" value="1"/>
</dbReference>
<sequence length="116" mass="12729">MKITFTANNTVLTATLADNRAAQDFYQMLPLELELSDYAGAEKIAYLPQKLNVSQAPSGVAANIGDINYYAPWGNLAIFYHPHGKAQGLVHLGKFDGDFSAILTNEKTAVRIERVE</sequence>
<dbReference type="EMBL" id="SLYB01000043">
    <property type="protein sequence ID" value="TCP90082.1"/>
    <property type="molecule type" value="Genomic_DNA"/>
</dbReference>
<dbReference type="Gene3D" id="2.40.100.20">
    <property type="match status" value="1"/>
</dbReference>
<dbReference type="AlphaFoldDB" id="A0A4R2T580"/>
<dbReference type="Pfam" id="PF18050">
    <property type="entry name" value="Cyclophil_like2"/>
    <property type="match status" value="1"/>
</dbReference>
<protein>
    <submittedName>
        <fullName evidence="2">Cyclophilin-like protein</fullName>
    </submittedName>
</protein>
<dbReference type="InterPro" id="IPR041183">
    <property type="entry name" value="Cyclophilin-like"/>
</dbReference>
<dbReference type="Proteomes" id="UP000295763">
    <property type="component" value="Unassembled WGS sequence"/>
</dbReference>
<accession>A0A4R2T580</accession>
<reference evidence="2 3" key="1">
    <citation type="submission" date="2019-03" db="EMBL/GenBank/DDBJ databases">
        <title>Genomic Encyclopedia of Type Strains, Phase IV (KMG-IV): sequencing the most valuable type-strain genomes for metagenomic binning, comparative biology and taxonomic classification.</title>
        <authorList>
            <person name="Goeker M."/>
        </authorList>
    </citation>
    <scope>NUCLEOTIDE SEQUENCE [LARGE SCALE GENOMIC DNA]</scope>
    <source>
        <strain evidence="2 3">DSM 28404</strain>
    </source>
</reference>